<sequence>MTARDLIVLQGEIDKNAAIIGSLQHETALTLATVSGQERALKKHLLSLQEELRTVRDLTIAMQARVQGGPTVKQSEVDAAIQRRNKKKEDLKTIQREVRLLEGILHEFIDVEPLRIRELFDVSDPNDEIALAMVLDARK</sequence>
<protein>
    <submittedName>
        <fullName evidence="1">Uncharacterized protein</fullName>
    </submittedName>
</protein>
<dbReference type="AlphaFoldDB" id="A0A0S4JT87"/>
<organism evidence="1 2">
    <name type="scientific">Bodo saltans</name>
    <name type="common">Flagellated protozoan</name>
    <dbReference type="NCBI Taxonomy" id="75058"/>
    <lineage>
        <taxon>Eukaryota</taxon>
        <taxon>Discoba</taxon>
        <taxon>Euglenozoa</taxon>
        <taxon>Kinetoplastea</taxon>
        <taxon>Metakinetoplastina</taxon>
        <taxon>Eubodonida</taxon>
        <taxon>Bodonidae</taxon>
        <taxon>Bodo</taxon>
    </lineage>
</organism>
<dbReference type="VEuPathDB" id="TriTrypDB:BSAL_42925"/>
<dbReference type="Proteomes" id="UP000051952">
    <property type="component" value="Unassembled WGS sequence"/>
</dbReference>
<name>A0A0S4JT87_BODSA</name>
<accession>A0A0S4JT87</accession>
<evidence type="ECO:0000313" key="2">
    <source>
        <dbReference type="Proteomes" id="UP000051952"/>
    </source>
</evidence>
<keyword evidence="2" id="KW-1185">Reference proteome</keyword>
<dbReference type="EMBL" id="CYKH01002155">
    <property type="protein sequence ID" value="CUG93447.1"/>
    <property type="molecule type" value="Genomic_DNA"/>
</dbReference>
<evidence type="ECO:0000313" key="1">
    <source>
        <dbReference type="EMBL" id="CUG93447.1"/>
    </source>
</evidence>
<gene>
    <name evidence="1" type="ORF">BSAL_42925</name>
</gene>
<proteinExistence type="predicted"/>
<reference evidence="2" key="1">
    <citation type="submission" date="2015-09" db="EMBL/GenBank/DDBJ databases">
        <authorList>
            <consortium name="Pathogen Informatics"/>
        </authorList>
    </citation>
    <scope>NUCLEOTIDE SEQUENCE [LARGE SCALE GENOMIC DNA]</scope>
    <source>
        <strain evidence="2">Lake Konstanz</strain>
    </source>
</reference>